<evidence type="ECO:0000313" key="3">
    <source>
        <dbReference type="EMBL" id="KAL1140829.1"/>
    </source>
</evidence>
<dbReference type="Proteomes" id="UP001558652">
    <property type="component" value="Unassembled WGS sequence"/>
</dbReference>
<comment type="caution">
    <text evidence="3">The sequence shown here is derived from an EMBL/GenBank/DDBJ whole genome shotgun (WGS) entry which is preliminary data.</text>
</comment>
<evidence type="ECO:0000256" key="1">
    <source>
        <dbReference type="SAM" id="Coils"/>
    </source>
</evidence>
<dbReference type="EMBL" id="JBFDAA010000001">
    <property type="protein sequence ID" value="KAL1140829.1"/>
    <property type="molecule type" value="Genomic_DNA"/>
</dbReference>
<name>A0ABD0YY19_9HEMI</name>
<feature type="compositionally biased region" description="Basic and acidic residues" evidence="2">
    <location>
        <begin position="112"/>
        <end position="128"/>
    </location>
</feature>
<reference evidence="3 4" key="1">
    <citation type="submission" date="2024-07" db="EMBL/GenBank/DDBJ databases">
        <title>Chromosome-level genome assembly of the water stick insect Ranatra chinensis (Heteroptera: Nepidae).</title>
        <authorList>
            <person name="Liu X."/>
        </authorList>
    </citation>
    <scope>NUCLEOTIDE SEQUENCE [LARGE SCALE GENOMIC DNA]</scope>
    <source>
        <strain evidence="3">Cailab_2021Rc</strain>
        <tissue evidence="3">Muscle</tissue>
    </source>
</reference>
<proteinExistence type="predicted"/>
<keyword evidence="4" id="KW-1185">Reference proteome</keyword>
<keyword evidence="1" id="KW-0175">Coiled coil</keyword>
<dbReference type="AlphaFoldDB" id="A0ABD0YY19"/>
<feature type="region of interest" description="Disordered" evidence="2">
    <location>
        <begin position="96"/>
        <end position="128"/>
    </location>
</feature>
<feature type="coiled-coil region" evidence="1">
    <location>
        <begin position="157"/>
        <end position="184"/>
    </location>
</feature>
<organism evidence="3 4">
    <name type="scientific">Ranatra chinensis</name>
    <dbReference type="NCBI Taxonomy" id="642074"/>
    <lineage>
        <taxon>Eukaryota</taxon>
        <taxon>Metazoa</taxon>
        <taxon>Ecdysozoa</taxon>
        <taxon>Arthropoda</taxon>
        <taxon>Hexapoda</taxon>
        <taxon>Insecta</taxon>
        <taxon>Pterygota</taxon>
        <taxon>Neoptera</taxon>
        <taxon>Paraneoptera</taxon>
        <taxon>Hemiptera</taxon>
        <taxon>Heteroptera</taxon>
        <taxon>Panheteroptera</taxon>
        <taxon>Nepomorpha</taxon>
        <taxon>Nepidae</taxon>
        <taxon>Ranatrinae</taxon>
        <taxon>Ranatra</taxon>
    </lineage>
</organism>
<gene>
    <name evidence="3" type="ORF">AAG570_000757</name>
</gene>
<protein>
    <submittedName>
        <fullName evidence="3">Uncharacterized protein</fullName>
    </submittedName>
</protein>
<accession>A0ABD0YY19</accession>
<evidence type="ECO:0000313" key="4">
    <source>
        <dbReference type="Proteomes" id="UP001558652"/>
    </source>
</evidence>
<evidence type="ECO:0000256" key="2">
    <source>
        <dbReference type="SAM" id="MobiDB-lite"/>
    </source>
</evidence>
<sequence>MAITQNRFGPKNLKQVATEHEKNEELHEDLEQVLFSKVIDAAEIRKRYYNLRRTTSFRRLLSVILVEHVSSFGMPSSAGESHDNCAISESHCDSRRHIPRRNTFNKNNGQETTEKADEKSEKEKSQLREEFTKKIDEETRRLKNEINCAHEERLRVCETYNKMLADLKREHQEEIAELKRYHMEIVKGHYNKLADMHSEMLDIQEQYQKRIDDFIEAYRNGQADRASENLEKFKRIADCVNSLAFRFKSGESQEISKVASCVLHPHDSRRFLSPEDGDLQRRCTTPLGRIGLISKLDLRDEEIERTLAKRDSLDERSANVDDIVITRTFILRSSSMEEDLEPGLTIEEVFDEDSNEFEEGEDN</sequence>